<dbReference type="InterPro" id="IPR002625">
    <property type="entry name" value="Smr_dom"/>
</dbReference>
<dbReference type="Gene3D" id="3.30.1370.110">
    <property type="match status" value="1"/>
</dbReference>
<evidence type="ECO:0000256" key="1">
    <source>
        <dbReference type="SAM" id="MobiDB-lite"/>
    </source>
</evidence>
<dbReference type="EMBL" id="WNKX01000001">
    <property type="protein sequence ID" value="MTW09161.1"/>
    <property type="molecule type" value="Genomic_DNA"/>
</dbReference>
<accession>A0A6L6QAU1</accession>
<dbReference type="SMART" id="SM00463">
    <property type="entry name" value="SMR"/>
    <property type="match status" value="1"/>
</dbReference>
<dbReference type="InterPro" id="IPR036063">
    <property type="entry name" value="Smr_dom_sf"/>
</dbReference>
<keyword evidence="4" id="KW-1185">Reference proteome</keyword>
<sequence>MKSFADLKGLGKQLKEQEEQRAAAEKEAAKQQKAAAAAANVFQSSMAGVQKMKPSDRYVPPPAKGPAVAGRPAAAGKRGPLTAEEQAADDAAVLQESMLSDMFEVDHYLEEEPSLNFSAPGIGPDVMKKMRKGHWPVQDELDLHGKRRDEARQAVDDFLLKAKRRNYRCVCVIYGRGFGSRGGEPVLKSMVHSWLVQTDGVIAFCQARAEEGGEGAIMVLLRSALQPVR</sequence>
<protein>
    <submittedName>
        <fullName evidence="3">DNA mismatch repair protein MutS</fullName>
    </submittedName>
</protein>
<evidence type="ECO:0000259" key="2">
    <source>
        <dbReference type="PROSITE" id="PS50828"/>
    </source>
</evidence>
<dbReference type="RefSeq" id="WP_170298620.1">
    <property type="nucleotide sequence ID" value="NZ_WNKX01000001.1"/>
</dbReference>
<gene>
    <name evidence="3" type="ORF">GM658_00975</name>
</gene>
<dbReference type="SUPFAM" id="SSF160443">
    <property type="entry name" value="SMR domain-like"/>
    <property type="match status" value="1"/>
</dbReference>
<dbReference type="PANTHER" id="PTHR35562">
    <property type="entry name" value="DNA ENDONUCLEASE SMRA-RELATED"/>
    <property type="match status" value="1"/>
</dbReference>
<reference evidence="3 4" key="1">
    <citation type="submission" date="2019-11" db="EMBL/GenBank/DDBJ databases">
        <title>Type strains purchased from KCTC, JCM and DSMZ.</title>
        <authorList>
            <person name="Lu H."/>
        </authorList>
    </citation>
    <scope>NUCLEOTIDE SEQUENCE [LARGE SCALE GENOMIC DNA]</scope>
    <source>
        <strain evidence="3 4">JCM 31587</strain>
    </source>
</reference>
<feature type="compositionally biased region" description="Low complexity" evidence="1">
    <location>
        <begin position="65"/>
        <end position="80"/>
    </location>
</feature>
<feature type="region of interest" description="Disordered" evidence="1">
    <location>
        <begin position="51"/>
        <end position="86"/>
    </location>
</feature>
<dbReference type="AlphaFoldDB" id="A0A6L6QAU1"/>
<evidence type="ECO:0000313" key="3">
    <source>
        <dbReference type="EMBL" id="MTW09161.1"/>
    </source>
</evidence>
<dbReference type="PANTHER" id="PTHR35562:SF2">
    <property type="entry name" value="DNA ENDONUCLEASE SMRA-RELATED"/>
    <property type="match status" value="1"/>
</dbReference>
<proteinExistence type="predicted"/>
<feature type="compositionally biased region" description="Basic and acidic residues" evidence="1">
    <location>
        <begin position="13"/>
        <end position="30"/>
    </location>
</feature>
<dbReference type="Proteomes" id="UP000472320">
    <property type="component" value="Unassembled WGS sequence"/>
</dbReference>
<feature type="region of interest" description="Disordered" evidence="1">
    <location>
        <begin position="1"/>
        <end position="31"/>
    </location>
</feature>
<feature type="domain" description="Smr" evidence="2">
    <location>
        <begin position="141"/>
        <end position="222"/>
    </location>
</feature>
<name>A0A6L6QAU1_9BURK</name>
<dbReference type="Pfam" id="PF01713">
    <property type="entry name" value="Smr"/>
    <property type="match status" value="1"/>
</dbReference>
<comment type="caution">
    <text evidence="3">The sequence shown here is derived from an EMBL/GenBank/DDBJ whole genome shotgun (WGS) entry which is preliminary data.</text>
</comment>
<organism evidence="3 4">
    <name type="scientific">Massilia eburnea</name>
    <dbReference type="NCBI Taxonomy" id="1776165"/>
    <lineage>
        <taxon>Bacteria</taxon>
        <taxon>Pseudomonadati</taxon>
        <taxon>Pseudomonadota</taxon>
        <taxon>Betaproteobacteria</taxon>
        <taxon>Burkholderiales</taxon>
        <taxon>Oxalobacteraceae</taxon>
        <taxon>Telluria group</taxon>
        <taxon>Massilia</taxon>
    </lineage>
</organism>
<evidence type="ECO:0000313" key="4">
    <source>
        <dbReference type="Proteomes" id="UP000472320"/>
    </source>
</evidence>
<dbReference type="PROSITE" id="PS50828">
    <property type="entry name" value="SMR"/>
    <property type="match status" value="1"/>
</dbReference>